<accession>A0ABV6J623</accession>
<keyword evidence="3" id="KW-0804">Transcription</keyword>
<comment type="caution">
    <text evidence="5">The sequence shown here is derived from an EMBL/GenBank/DDBJ whole genome shotgun (WGS) entry which is preliminary data.</text>
</comment>
<dbReference type="Pfam" id="PF01638">
    <property type="entry name" value="HxlR"/>
    <property type="match status" value="1"/>
</dbReference>
<evidence type="ECO:0000313" key="6">
    <source>
        <dbReference type="Proteomes" id="UP001589818"/>
    </source>
</evidence>
<organism evidence="5 6">
    <name type="scientific">Paenibacillus mendelii</name>
    <dbReference type="NCBI Taxonomy" id="206163"/>
    <lineage>
        <taxon>Bacteria</taxon>
        <taxon>Bacillati</taxon>
        <taxon>Bacillota</taxon>
        <taxon>Bacilli</taxon>
        <taxon>Bacillales</taxon>
        <taxon>Paenibacillaceae</taxon>
        <taxon>Paenibacillus</taxon>
    </lineage>
</organism>
<dbReference type="PANTHER" id="PTHR33204:SF37">
    <property type="entry name" value="HTH-TYPE TRANSCRIPTIONAL REGULATOR YODB"/>
    <property type="match status" value="1"/>
</dbReference>
<dbReference type="Gene3D" id="1.10.10.10">
    <property type="entry name" value="Winged helix-like DNA-binding domain superfamily/Winged helix DNA-binding domain"/>
    <property type="match status" value="1"/>
</dbReference>
<evidence type="ECO:0000313" key="5">
    <source>
        <dbReference type="EMBL" id="MFC0390268.1"/>
    </source>
</evidence>
<dbReference type="PROSITE" id="PS51118">
    <property type="entry name" value="HTH_HXLR"/>
    <property type="match status" value="1"/>
</dbReference>
<proteinExistence type="predicted"/>
<gene>
    <name evidence="5" type="ORF">ACFFJ8_02645</name>
</gene>
<evidence type="ECO:0000259" key="4">
    <source>
        <dbReference type="PROSITE" id="PS51118"/>
    </source>
</evidence>
<dbReference type="InterPro" id="IPR002577">
    <property type="entry name" value="HTH_HxlR"/>
</dbReference>
<feature type="domain" description="HTH hxlR-type" evidence="4">
    <location>
        <begin position="4"/>
        <end position="106"/>
    </location>
</feature>
<dbReference type="SUPFAM" id="SSF46785">
    <property type="entry name" value="Winged helix' DNA-binding domain"/>
    <property type="match status" value="1"/>
</dbReference>
<dbReference type="EMBL" id="JBHLVF010000006">
    <property type="protein sequence ID" value="MFC0390268.1"/>
    <property type="molecule type" value="Genomic_DNA"/>
</dbReference>
<dbReference type="RefSeq" id="WP_204819612.1">
    <property type="nucleotide sequence ID" value="NZ_JANHOF010000003.1"/>
</dbReference>
<sequence>MNVCPYMEYALQILGRKWNGLILHYLSLCENGSSHFSELKRDLPNITPKALSSKLSELLEHALIVKKVSGGTPVSISYELTEKGRTLVASFQPLQTWAQSYVNTDS</sequence>
<keyword evidence="6" id="KW-1185">Reference proteome</keyword>
<dbReference type="Proteomes" id="UP001589818">
    <property type="component" value="Unassembled WGS sequence"/>
</dbReference>
<evidence type="ECO:0000256" key="2">
    <source>
        <dbReference type="ARBA" id="ARBA00023125"/>
    </source>
</evidence>
<dbReference type="PANTHER" id="PTHR33204">
    <property type="entry name" value="TRANSCRIPTIONAL REGULATOR, MARR FAMILY"/>
    <property type="match status" value="1"/>
</dbReference>
<keyword evidence="2" id="KW-0238">DNA-binding</keyword>
<dbReference type="InterPro" id="IPR036390">
    <property type="entry name" value="WH_DNA-bd_sf"/>
</dbReference>
<dbReference type="InterPro" id="IPR036388">
    <property type="entry name" value="WH-like_DNA-bd_sf"/>
</dbReference>
<evidence type="ECO:0000256" key="3">
    <source>
        <dbReference type="ARBA" id="ARBA00023163"/>
    </source>
</evidence>
<evidence type="ECO:0000256" key="1">
    <source>
        <dbReference type="ARBA" id="ARBA00023015"/>
    </source>
</evidence>
<reference evidence="5 6" key="1">
    <citation type="submission" date="2024-09" db="EMBL/GenBank/DDBJ databases">
        <authorList>
            <person name="Sun Q."/>
            <person name="Mori K."/>
        </authorList>
    </citation>
    <scope>NUCLEOTIDE SEQUENCE [LARGE SCALE GENOMIC DNA]</scope>
    <source>
        <strain evidence="5 6">CCM 4839</strain>
    </source>
</reference>
<keyword evidence="1" id="KW-0805">Transcription regulation</keyword>
<protein>
    <submittedName>
        <fullName evidence="5">Winged helix-turn-helix transcriptional regulator</fullName>
    </submittedName>
</protein>
<name>A0ABV6J623_9BACL</name>